<dbReference type="OrthoDB" id="10105836at2759"/>
<feature type="region of interest" description="Disordered" evidence="1">
    <location>
        <begin position="210"/>
        <end position="244"/>
    </location>
</feature>
<keyword evidence="3" id="KW-1185">Reference proteome</keyword>
<gene>
    <name evidence="2" type="primary">Hypp9667</name>
    <name evidence="2" type="ORF">BLAG_LOCUS26269</name>
</gene>
<feature type="compositionally biased region" description="Low complexity" evidence="1">
    <location>
        <begin position="15"/>
        <end position="26"/>
    </location>
</feature>
<reference evidence="2" key="1">
    <citation type="submission" date="2022-01" db="EMBL/GenBank/DDBJ databases">
        <authorList>
            <person name="Braso-Vives M."/>
        </authorList>
    </citation>
    <scope>NUCLEOTIDE SEQUENCE</scope>
</reference>
<feature type="compositionally biased region" description="Acidic residues" evidence="1">
    <location>
        <begin position="1"/>
        <end position="14"/>
    </location>
</feature>
<feature type="compositionally biased region" description="Basic and acidic residues" evidence="1">
    <location>
        <begin position="155"/>
        <end position="174"/>
    </location>
</feature>
<proteinExistence type="predicted"/>
<dbReference type="Proteomes" id="UP000838412">
    <property type="component" value="Unassembled WGS sequence"/>
</dbReference>
<comment type="caution">
    <text evidence="2">The sequence shown here is derived from an EMBL/GenBank/DDBJ whole genome shotgun (WGS) entry which is preliminary data.</text>
</comment>
<sequence>MDDQTENTDLEDSDSSVSPSETSAVLSQKWTQVLVDIEKCNEDNTQVVTQHLDELSDSFGAVNQPCQAPVSCEEGSVDGHVRDEEQVPTVLTPEKTHAESPRDSFVQYIMQVLREQQQMRDDYERETAELKQRLMVLYHAVTMLNLEQQQFLETIGEKEEQDPRILKGTKRESSEDRDDSLPACTSRQDTYGHNYNDQQMLEFQNHLQRRANRTAPQDRMYGPQQERASGVWKGKPPSPAEEKTPHVTTLTHYMKTQSTFTIHLGHCHICKKTIEALLHGARCLEDGCATCQQIAREVAKHITRCTRGTLCPVPICASGVPLGLYGDGTEDETPMFVGLVRLYLRRTFSRG</sequence>
<evidence type="ECO:0000256" key="1">
    <source>
        <dbReference type="SAM" id="MobiDB-lite"/>
    </source>
</evidence>
<evidence type="ECO:0000313" key="3">
    <source>
        <dbReference type="Proteomes" id="UP000838412"/>
    </source>
</evidence>
<dbReference type="EMBL" id="CAKMNS010000359">
    <property type="protein sequence ID" value="CAH1277501.1"/>
    <property type="molecule type" value="Genomic_DNA"/>
</dbReference>
<feature type="compositionally biased region" description="Polar residues" evidence="1">
    <location>
        <begin position="183"/>
        <end position="192"/>
    </location>
</feature>
<name>A0A8S4MPW5_BRALA</name>
<accession>A0A8S4MPW5</accession>
<dbReference type="AlphaFoldDB" id="A0A8S4MPW5"/>
<organism evidence="2 3">
    <name type="scientific">Branchiostoma lanceolatum</name>
    <name type="common">Common lancelet</name>
    <name type="synonym">Amphioxus lanceolatum</name>
    <dbReference type="NCBI Taxonomy" id="7740"/>
    <lineage>
        <taxon>Eukaryota</taxon>
        <taxon>Metazoa</taxon>
        <taxon>Chordata</taxon>
        <taxon>Cephalochordata</taxon>
        <taxon>Leptocardii</taxon>
        <taxon>Amphioxiformes</taxon>
        <taxon>Branchiostomatidae</taxon>
        <taxon>Branchiostoma</taxon>
    </lineage>
</organism>
<feature type="region of interest" description="Disordered" evidence="1">
    <location>
        <begin position="155"/>
        <end position="192"/>
    </location>
</feature>
<protein>
    <submittedName>
        <fullName evidence="2">Hypp9667 protein</fullName>
    </submittedName>
</protein>
<feature type="region of interest" description="Disordered" evidence="1">
    <location>
        <begin position="1"/>
        <end position="26"/>
    </location>
</feature>
<evidence type="ECO:0000313" key="2">
    <source>
        <dbReference type="EMBL" id="CAH1277501.1"/>
    </source>
</evidence>